<keyword evidence="4" id="KW-1185">Reference proteome</keyword>
<feature type="compositionally biased region" description="Basic and acidic residues" evidence="2">
    <location>
        <begin position="53"/>
        <end position="62"/>
    </location>
</feature>
<evidence type="ECO:0000256" key="2">
    <source>
        <dbReference type="SAM" id="MobiDB-lite"/>
    </source>
</evidence>
<proteinExistence type="predicted"/>
<evidence type="ECO:0000313" key="4">
    <source>
        <dbReference type="Proteomes" id="UP000192596"/>
    </source>
</evidence>
<dbReference type="InParanoid" id="A0A1V8SI25"/>
<reference evidence="4" key="1">
    <citation type="submission" date="2017-03" db="EMBL/GenBank/DDBJ databases">
        <title>Genomes of endolithic fungi from Antarctica.</title>
        <authorList>
            <person name="Coleine C."/>
            <person name="Masonjones S."/>
            <person name="Stajich J.E."/>
        </authorList>
    </citation>
    <scope>NUCLEOTIDE SEQUENCE [LARGE SCALE GENOMIC DNA]</scope>
    <source>
        <strain evidence="4">CCFEE 5527</strain>
    </source>
</reference>
<dbReference type="Proteomes" id="UP000192596">
    <property type="component" value="Unassembled WGS sequence"/>
</dbReference>
<evidence type="ECO:0000313" key="3">
    <source>
        <dbReference type="EMBL" id="OQN98687.1"/>
    </source>
</evidence>
<keyword evidence="1" id="KW-0175">Coiled coil</keyword>
<dbReference type="AlphaFoldDB" id="A0A1V8SI25"/>
<feature type="region of interest" description="Disordered" evidence="2">
    <location>
        <begin position="1"/>
        <end position="83"/>
    </location>
</feature>
<gene>
    <name evidence="3" type="ORF">B0A48_15353</name>
</gene>
<protein>
    <submittedName>
        <fullName evidence="3">Uncharacterized protein</fullName>
    </submittedName>
</protein>
<name>A0A1V8SI25_9PEZI</name>
<organism evidence="3 4">
    <name type="scientific">Cryoendolithus antarcticus</name>
    <dbReference type="NCBI Taxonomy" id="1507870"/>
    <lineage>
        <taxon>Eukaryota</taxon>
        <taxon>Fungi</taxon>
        <taxon>Dikarya</taxon>
        <taxon>Ascomycota</taxon>
        <taxon>Pezizomycotina</taxon>
        <taxon>Dothideomycetes</taxon>
        <taxon>Dothideomycetidae</taxon>
        <taxon>Cladosporiales</taxon>
        <taxon>Cladosporiaceae</taxon>
        <taxon>Cryoendolithus</taxon>
    </lineage>
</organism>
<dbReference type="EMBL" id="NAJO01000044">
    <property type="protein sequence ID" value="OQN98687.1"/>
    <property type="molecule type" value="Genomic_DNA"/>
</dbReference>
<feature type="region of interest" description="Disordered" evidence="2">
    <location>
        <begin position="430"/>
        <end position="459"/>
    </location>
</feature>
<dbReference type="OrthoDB" id="4478691at2759"/>
<feature type="compositionally biased region" description="Polar residues" evidence="2">
    <location>
        <begin position="20"/>
        <end position="31"/>
    </location>
</feature>
<sequence length="510" mass="58466">MQAWNLLQHGKQKEKKESDNTQSSSGSEQPYTPTPHPTTLRGSFLTRQFSRNTPKEPADRSRLSRSMQALRIPRGQLRSSLPSSWNIPLRSKHGDIVPADTLKPIFDGKDNSPSKQAIRTRLSEVQRMLDEEMSPYAKGLLGRYQKRLLQQRENAGDKVKATLIEREFCSHTALRNQLTAEILLLEQNIRMYKEMELYIRWGDYLAEWMRRFRDGMPDPDKEVPRYVTDWNAKLEKERRIAYASTQNDRSKYDEVLWQQPFHTQITLAASDMGGATSAHDIWADVVTHYSTRNKIVHAKVDEYIQNQEWKLLGTRADEDLLACEGLFDPVNQQKDLAVFRETLIKVRDDWVWLKPNGDGYEPHLVILEAEQAELTNLDELRKVNAARIKDGDETARKVIKALVQLRVDAKRVKDAQKAAKDKAAADATAALEADDGGMSRPVTPLPATPKGPKTPKGDEAAKLTKVIEDMKTQLARQSDKHKDKINELEETIRELREQIVELQEELKQKE</sequence>
<feature type="coiled-coil region" evidence="1">
    <location>
        <begin position="460"/>
        <end position="508"/>
    </location>
</feature>
<comment type="caution">
    <text evidence="3">The sequence shown here is derived from an EMBL/GenBank/DDBJ whole genome shotgun (WGS) entry which is preliminary data.</text>
</comment>
<accession>A0A1V8SI25</accession>
<evidence type="ECO:0000256" key="1">
    <source>
        <dbReference type="SAM" id="Coils"/>
    </source>
</evidence>